<name>A0ABW2KFT5_9ACTN</name>
<dbReference type="InterPro" id="IPR041581">
    <property type="entry name" value="Glyoxalase_6"/>
</dbReference>
<proteinExistence type="predicted"/>
<feature type="region of interest" description="Disordered" evidence="1">
    <location>
        <begin position="1"/>
        <end position="39"/>
    </location>
</feature>
<keyword evidence="4" id="KW-1185">Reference proteome</keyword>
<dbReference type="Pfam" id="PF18029">
    <property type="entry name" value="Glyoxalase_6"/>
    <property type="match status" value="1"/>
</dbReference>
<dbReference type="EMBL" id="JBHTBH010000004">
    <property type="protein sequence ID" value="MFC7328180.1"/>
    <property type="molecule type" value="Genomic_DNA"/>
</dbReference>
<evidence type="ECO:0000313" key="4">
    <source>
        <dbReference type="Proteomes" id="UP001596540"/>
    </source>
</evidence>
<comment type="caution">
    <text evidence="3">The sequence shown here is derived from an EMBL/GenBank/DDBJ whole genome shotgun (WGS) entry which is preliminary data.</text>
</comment>
<dbReference type="Proteomes" id="UP001596540">
    <property type="component" value="Unassembled WGS sequence"/>
</dbReference>
<feature type="compositionally biased region" description="Low complexity" evidence="1">
    <location>
        <begin position="1"/>
        <end position="15"/>
    </location>
</feature>
<protein>
    <submittedName>
        <fullName evidence="3">VOC family protein</fullName>
    </submittedName>
</protein>
<evidence type="ECO:0000259" key="2">
    <source>
        <dbReference type="Pfam" id="PF18029"/>
    </source>
</evidence>
<organism evidence="3 4">
    <name type="scientific">Marinactinospora rubrisoli</name>
    <dbReference type="NCBI Taxonomy" id="2715399"/>
    <lineage>
        <taxon>Bacteria</taxon>
        <taxon>Bacillati</taxon>
        <taxon>Actinomycetota</taxon>
        <taxon>Actinomycetes</taxon>
        <taxon>Streptosporangiales</taxon>
        <taxon>Nocardiopsidaceae</taxon>
        <taxon>Marinactinospora</taxon>
    </lineage>
</organism>
<evidence type="ECO:0000313" key="3">
    <source>
        <dbReference type="EMBL" id="MFC7328180.1"/>
    </source>
</evidence>
<feature type="domain" description="Glyoxalase-like" evidence="2">
    <location>
        <begin position="16"/>
        <end position="90"/>
    </location>
</feature>
<dbReference type="Gene3D" id="3.10.180.10">
    <property type="entry name" value="2,3-Dihydroxybiphenyl 1,2-Dioxygenase, domain 1"/>
    <property type="match status" value="1"/>
</dbReference>
<feature type="region of interest" description="Disordered" evidence="1">
    <location>
        <begin position="62"/>
        <end position="92"/>
    </location>
</feature>
<dbReference type="SUPFAM" id="SSF54593">
    <property type="entry name" value="Glyoxalase/Bleomycin resistance protein/Dihydroxybiphenyl dioxygenase"/>
    <property type="match status" value="1"/>
</dbReference>
<sequence>MDLRGGSRPSSTPRGSARRRRPLVRVEDHRAPQWPDSAVPRRFHPDFAVGDLHAAEARLLEPGAGEPDHQPGHDRWRVRTDPAGHPFCLVRD</sequence>
<reference evidence="4" key="1">
    <citation type="journal article" date="2019" name="Int. J. Syst. Evol. Microbiol.">
        <title>The Global Catalogue of Microorganisms (GCM) 10K type strain sequencing project: providing services to taxonomists for standard genome sequencing and annotation.</title>
        <authorList>
            <consortium name="The Broad Institute Genomics Platform"/>
            <consortium name="The Broad Institute Genome Sequencing Center for Infectious Disease"/>
            <person name="Wu L."/>
            <person name="Ma J."/>
        </authorList>
    </citation>
    <scope>NUCLEOTIDE SEQUENCE [LARGE SCALE GENOMIC DNA]</scope>
    <source>
        <strain evidence="4">CGMCC 4.7382</strain>
    </source>
</reference>
<accession>A0ABW2KFT5</accession>
<evidence type="ECO:0000256" key="1">
    <source>
        <dbReference type="SAM" id="MobiDB-lite"/>
    </source>
</evidence>
<dbReference type="RefSeq" id="WP_379870829.1">
    <property type="nucleotide sequence ID" value="NZ_JBHTBH010000004.1"/>
</dbReference>
<gene>
    <name evidence="3" type="ORF">ACFQRF_10550</name>
</gene>
<feature type="compositionally biased region" description="Basic and acidic residues" evidence="1">
    <location>
        <begin position="66"/>
        <end position="82"/>
    </location>
</feature>
<dbReference type="InterPro" id="IPR029068">
    <property type="entry name" value="Glyas_Bleomycin-R_OHBP_Dase"/>
</dbReference>